<accession>A0ABT5UAP2</accession>
<dbReference type="EMBL" id="JAPMOU010000020">
    <property type="protein sequence ID" value="MDE1463428.1"/>
    <property type="molecule type" value="Genomic_DNA"/>
</dbReference>
<reference evidence="1 2" key="1">
    <citation type="submission" date="2022-11" db="EMBL/GenBank/DDBJ databases">
        <title>Spartinivicinus poritis sp. nov., isolated from scleractinian coral Porites lutea.</title>
        <authorList>
            <person name="Zhang G."/>
            <person name="Cai L."/>
            <person name="Wei Q."/>
        </authorList>
    </citation>
    <scope>NUCLEOTIDE SEQUENCE [LARGE SCALE GENOMIC DNA]</scope>
    <source>
        <strain evidence="1 2">A2-2</strain>
    </source>
</reference>
<evidence type="ECO:0000313" key="1">
    <source>
        <dbReference type="EMBL" id="MDE1463428.1"/>
    </source>
</evidence>
<dbReference type="CDD" id="cd07067">
    <property type="entry name" value="HP_PGM_like"/>
    <property type="match status" value="1"/>
</dbReference>
<dbReference type="PANTHER" id="PTHR48100:SF59">
    <property type="entry name" value="ADENOSYLCOBALAMIN_ALPHA-RIBAZOLE PHOSPHATASE"/>
    <property type="match status" value="1"/>
</dbReference>
<protein>
    <submittedName>
        <fullName evidence="1">Phosphoglycerate mutase family protein</fullName>
    </submittedName>
</protein>
<comment type="caution">
    <text evidence="1">The sequence shown here is derived from an EMBL/GenBank/DDBJ whole genome shotgun (WGS) entry which is preliminary data.</text>
</comment>
<dbReference type="InterPro" id="IPR029033">
    <property type="entry name" value="His_PPase_superfam"/>
</dbReference>
<proteinExistence type="predicted"/>
<evidence type="ECO:0000313" key="2">
    <source>
        <dbReference type="Proteomes" id="UP001528823"/>
    </source>
</evidence>
<dbReference type="SUPFAM" id="SSF53254">
    <property type="entry name" value="Phosphoglycerate mutase-like"/>
    <property type="match status" value="1"/>
</dbReference>
<keyword evidence="2" id="KW-1185">Reference proteome</keyword>
<gene>
    <name evidence="1" type="ORF">ORQ98_15815</name>
</gene>
<sequence>MQSIYFLRHWPTAWNQQGLIQGRCDVPLTQASMAELNTLHVPPDLHISRWYVSPLQRAKQTLASLGLTGEVAQPLMEMDWGEWEGKTLAELRQTDPRLKIEEPKGIYLQCPKGESPKKVQQRLLGWLQQCSDKGESIGIVTHKGVIRTALAEACQWDMTTKPPVKLNWQCIHYFGWDGHKLYLIKANIPLLKQS</sequence>
<dbReference type="Proteomes" id="UP001528823">
    <property type="component" value="Unassembled WGS sequence"/>
</dbReference>
<dbReference type="Gene3D" id="3.40.50.1240">
    <property type="entry name" value="Phosphoglycerate mutase-like"/>
    <property type="match status" value="1"/>
</dbReference>
<dbReference type="InterPro" id="IPR013078">
    <property type="entry name" value="His_Pase_superF_clade-1"/>
</dbReference>
<dbReference type="InterPro" id="IPR050275">
    <property type="entry name" value="PGM_Phosphatase"/>
</dbReference>
<organism evidence="1 2">
    <name type="scientific">Spartinivicinus poritis</name>
    <dbReference type="NCBI Taxonomy" id="2994640"/>
    <lineage>
        <taxon>Bacteria</taxon>
        <taxon>Pseudomonadati</taxon>
        <taxon>Pseudomonadota</taxon>
        <taxon>Gammaproteobacteria</taxon>
        <taxon>Oceanospirillales</taxon>
        <taxon>Zooshikellaceae</taxon>
        <taxon>Spartinivicinus</taxon>
    </lineage>
</organism>
<dbReference type="RefSeq" id="WP_274689765.1">
    <property type="nucleotide sequence ID" value="NZ_JAPMOU010000020.1"/>
</dbReference>
<name>A0ABT5UAP2_9GAMM</name>
<dbReference type="Pfam" id="PF00300">
    <property type="entry name" value="His_Phos_1"/>
    <property type="match status" value="1"/>
</dbReference>
<dbReference type="PANTHER" id="PTHR48100">
    <property type="entry name" value="BROAD-SPECIFICITY PHOSPHATASE YOR283W-RELATED"/>
    <property type="match status" value="1"/>
</dbReference>
<dbReference type="SMART" id="SM00855">
    <property type="entry name" value="PGAM"/>
    <property type="match status" value="1"/>
</dbReference>